<name>A0AAT9HQ75_9ACTN</name>
<gene>
    <name evidence="1" type="ORF">SHKM778_60830</name>
</gene>
<dbReference type="EMBL" id="AP035768">
    <property type="protein sequence ID" value="BFO19695.1"/>
    <property type="molecule type" value="Genomic_DNA"/>
</dbReference>
<organism evidence="1">
    <name type="scientific">Streptomyces haneummycinicus</name>
    <dbReference type="NCBI Taxonomy" id="3074435"/>
    <lineage>
        <taxon>Bacteria</taxon>
        <taxon>Bacillati</taxon>
        <taxon>Actinomycetota</taxon>
        <taxon>Actinomycetes</taxon>
        <taxon>Kitasatosporales</taxon>
        <taxon>Streptomycetaceae</taxon>
        <taxon>Streptomyces</taxon>
    </lineage>
</organism>
<protein>
    <submittedName>
        <fullName evidence="1">Uncharacterized protein</fullName>
    </submittedName>
</protein>
<reference evidence="1" key="1">
    <citation type="submission" date="2024-06" db="EMBL/GenBank/DDBJ databases">
        <authorList>
            <consortium name="consrtm"/>
            <person name="Uemura M."/>
            <person name="Terahara T."/>
        </authorList>
    </citation>
    <scope>NUCLEOTIDE SEQUENCE</scope>
    <source>
        <strain evidence="1">KM77-8</strain>
    </source>
</reference>
<evidence type="ECO:0000313" key="1">
    <source>
        <dbReference type="EMBL" id="BFO19695.1"/>
    </source>
</evidence>
<accession>A0AAT9HQ75</accession>
<dbReference type="AlphaFoldDB" id="A0AAT9HQ75"/>
<proteinExistence type="predicted"/>
<reference evidence="1" key="2">
    <citation type="submission" date="2024-07" db="EMBL/GenBank/DDBJ databases">
        <title>Streptomyces haneummycinica sp. nov., a new antibiotic-producing actinobacterium isolated from marine sediment.</title>
        <authorList>
            <person name="Uemura M."/>
            <person name="Hamada M."/>
            <person name="Hirano S."/>
            <person name="Kobayashi K."/>
            <person name="Ohshiro T."/>
            <person name="Kobayashi T."/>
            <person name="Terahara T."/>
        </authorList>
    </citation>
    <scope>NUCLEOTIDE SEQUENCE</scope>
    <source>
        <strain evidence="1">KM77-8</strain>
    </source>
</reference>
<sequence>MGSAMTARTLFRLRACWREQALWGLVNHRATRGSKPTGHANPRLVGAIREALAEQEKLSTRTGSRVLRKPSAGDCRFAANPVAALRGERGRTLESALSPIQS</sequence>